<dbReference type="AlphaFoldDB" id="A0A0C9Q856"/>
<name>A0A0C9Q856_9HYME</name>
<keyword evidence="1" id="KW-0812">Transmembrane</keyword>
<dbReference type="EMBL" id="GBYB01010393">
    <property type="protein sequence ID" value="JAG80160.1"/>
    <property type="molecule type" value="Transcribed_RNA"/>
</dbReference>
<gene>
    <name evidence="2" type="ORF">g.52661</name>
</gene>
<keyword evidence="1" id="KW-1133">Transmembrane helix</keyword>
<keyword evidence="1" id="KW-0472">Membrane</keyword>
<proteinExistence type="predicted"/>
<evidence type="ECO:0000256" key="1">
    <source>
        <dbReference type="SAM" id="Phobius"/>
    </source>
</evidence>
<evidence type="ECO:0000313" key="2">
    <source>
        <dbReference type="EMBL" id="JAG80160.1"/>
    </source>
</evidence>
<feature type="non-terminal residue" evidence="2">
    <location>
        <position position="99"/>
    </location>
</feature>
<accession>A0A0C9Q856</accession>
<protein>
    <submittedName>
        <fullName evidence="2">ORF c22703_g2_i10|g.52661 c22703_g2_i10|m.5 2661 type:3prime_partial len:100 (-) protein</fullName>
    </submittedName>
</protein>
<reference evidence="2" key="1">
    <citation type="submission" date="2015-01" db="EMBL/GenBank/DDBJ databases">
        <title>Transcriptome Assembly of Fopius arisanus.</title>
        <authorList>
            <person name="Geib S."/>
        </authorList>
    </citation>
    <scope>NUCLEOTIDE SEQUENCE</scope>
</reference>
<feature type="transmembrane region" description="Helical" evidence="1">
    <location>
        <begin position="70"/>
        <end position="92"/>
    </location>
</feature>
<organism evidence="2">
    <name type="scientific">Fopius arisanus</name>
    <dbReference type="NCBI Taxonomy" id="64838"/>
    <lineage>
        <taxon>Eukaryota</taxon>
        <taxon>Metazoa</taxon>
        <taxon>Ecdysozoa</taxon>
        <taxon>Arthropoda</taxon>
        <taxon>Hexapoda</taxon>
        <taxon>Insecta</taxon>
        <taxon>Pterygota</taxon>
        <taxon>Neoptera</taxon>
        <taxon>Endopterygota</taxon>
        <taxon>Hymenoptera</taxon>
        <taxon>Apocrita</taxon>
        <taxon>Ichneumonoidea</taxon>
        <taxon>Braconidae</taxon>
        <taxon>Opiinae</taxon>
        <taxon>Fopius</taxon>
    </lineage>
</organism>
<sequence length="99" mass="11548">MNSLSCPPSPAVLRHGDQQAVENNFHAKVIQHASLHNILENKYQLQLITPFFFTEFGIIIPILFCELQLMLIFFTLFTMPAYILFVNCYEIYYRTSTNL</sequence>
<feature type="transmembrane region" description="Helical" evidence="1">
    <location>
        <begin position="45"/>
        <end position="64"/>
    </location>
</feature>